<accession>A0ABW1IXC9</accession>
<proteinExistence type="predicted"/>
<dbReference type="Proteomes" id="UP001596302">
    <property type="component" value="Unassembled WGS sequence"/>
</dbReference>
<dbReference type="SUPFAM" id="SSF47240">
    <property type="entry name" value="Ferritin-like"/>
    <property type="match status" value="1"/>
</dbReference>
<dbReference type="InterPro" id="IPR029447">
    <property type="entry name" value="DUF4439"/>
</dbReference>
<dbReference type="EMBL" id="JBHSQW010000007">
    <property type="protein sequence ID" value="MFC5993153.1"/>
    <property type="molecule type" value="Genomic_DNA"/>
</dbReference>
<dbReference type="CDD" id="cd00657">
    <property type="entry name" value="Ferritin_like"/>
    <property type="match status" value="1"/>
</dbReference>
<evidence type="ECO:0000313" key="2">
    <source>
        <dbReference type="EMBL" id="MFC5993153.1"/>
    </source>
</evidence>
<dbReference type="RefSeq" id="WP_379582436.1">
    <property type="nucleotide sequence ID" value="NZ_JBHSQW010000007.1"/>
</dbReference>
<protein>
    <submittedName>
        <fullName evidence="2">Ferritin-like domain-containing protein</fullName>
    </submittedName>
</protein>
<sequence length="153" mass="15931">MSPPPVSTIDEAAAGALQDALAAEHAALWVYPMIVVYLPTGQADQARADASAHRTLRAAIEQTLTDIGARPVSALPAYALPRPVTDTASAAALAVVAETDTLAAWRSVLEHTTDVPLRAAALAALTEGALRCTRWRRIAGQTPAVPVLPGLRP</sequence>
<dbReference type="Pfam" id="PF14530">
    <property type="entry name" value="DUF4439"/>
    <property type="match status" value="1"/>
</dbReference>
<evidence type="ECO:0000313" key="3">
    <source>
        <dbReference type="Proteomes" id="UP001596302"/>
    </source>
</evidence>
<dbReference type="InterPro" id="IPR009078">
    <property type="entry name" value="Ferritin-like_SF"/>
</dbReference>
<name>A0ABW1IXC9_9PSEU</name>
<dbReference type="Gene3D" id="1.20.1260.10">
    <property type="match status" value="1"/>
</dbReference>
<organism evidence="2 3">
    <name type="scientific">Pseudonocardia hispaniensis</name>
    <dbReference type="NCBI Taxonomy" id="904933"/>
    <lineage>
        <taxon>Bacteria</taxon>
        <taxon>Bacillati</taxon>
        <taxon>Actinomycetota</taxon>
        <taxon>Actinomycetes</taxon>
        <taxon>Pseudonocardiales</taxon>
        <taxon>Pseudonocardiaceae</taxon>
        <taxon>Pseudonocardia</taxon>
    </lineage>
</organism>
<keyword evidence="3" id="KW-1185">Reference proteome</keyword>
<reference evidence="3" key="1">
    <citation type="journal article" date="2019" name="Int. J. Syst. Evol. Microbiol.">
        <title>The Global Catalogue of Microorganisms (GCM) 10K type strain sequencing project: providing services to taxonomists for standard genome sequencing and annotation.</title>
        <authorList>
            <consortium name="The Broad Institute Genomics Platform"/>
            <consortium name="The Broad Institute Genome Sequencing Center for Infectious Disease"/>
            <person name="Wu L."/>
            <person name="Ma J."/>
        </authorList>
    </citation>
    <scope>NUCLEOTIDE SEQUENCE [LARGE SCALE GENOMIC DNA]</scope>
    <source>
        <strain evidence="3">CCM 8391</strain>
    </source>
</reference>
<gene>
    <name evidence="2" type="ORF">ACFQE5_02885</name>
</gene>
<dbReference type="InterPro" id="IPR012347">
    <property type="entry name" value="Ferritin-like"/>
</dbReference>
<comment type="caution">
    <text evidence="2">The sequence shown here is derived from an EMBL/GenBank/DDBJ whole genome shotgun (WGS) entry which is preliminary data.</text>
</comment>
<evidence type="ECO:0000259" key="1">
    <source>
        <dbReference type="Pfam" id="PF14530"/>
    </source>
</evidence>
<feature type="domain" description="DUF4439" evidence="1">
    <location>
        <begin position="16"/>
        <end position="151"/>
    </location>
</feature>